<dbReference type="GO" id="GO:0005789">
    <property type="term" value="C:endoplasmic reticulum membrane"/>
    <property type="evidence" value="ECO:0007669"/>
    <property type="project" value="UniProtKB-SubCell"/>
</dbReference>
<evidence type="ECO:0000256" key="2">
    <source>
        <dbReference type="ARBA" id="ARBA00008538"/>
    </source>
</evidence>
<dbReference type="GO" id="GO:0007271">
    <property type="term" value="P:synaptic transmission, cholinergic"/>
    <property type="evidence" value="ECO:0007669"/>
    <property type="project" value="TreeGrafter"/>
</dbReference>
<dbReference type="GO" id="GO:0043025">
    <property type="term" value="C:neuronal cell body"/>
    <property type="evidence" value="ECO:0007669"/>
    <property type="project" value="TreeGrafter"/>
</dbReference>
<feature type="region of interest" description="Disordered" evidence="7">
    <location>
        <begin position="588"/>
        <end position="645"/>
    </location>
</feature>
<feature type="compositionally biased region" description="Acidic residues" evidence="7">
    <location>
        <begin position="870"/>
        <end position="886"/>
    </location>
</feature>
<feature type="compositionally biased region" description="Basic and acidic residues" evidence="7">
    <location>
        <begin position="798"/>
        <end position="817"/>
    </location>
</feature>
<evidence type="ECO:0000256" key="5">
    <source>
        <dbReference type="ARBA" id="ARBA00022989"/>
    </source>
</evidence>
<evidence type="ECO:0000256" key="1">
    <source>
        <dbReference type="ARBA" id="ARBA00004586"/>
    </source>
</evidence>
<evidence type="ECO:0000256" key="6">
    <source>
        <dbReference type="ARBA" id="ARBA00023136"/>
    </source>
</evidence>
<proteinExistence type="inferred from homology"/>
<feature type="compositionally biased region" description="Polar residues" evidence="7">
    <location>
        <begin position="611"/>
        <end position="620"/>
    </location>
</feature>
<protein>
    <recommendedName>
        <fullName evidence="9">Resistance to inhibitors of cholinesterase protein 3 N-terminal domain-containing protein</fullName>
    </recommendedName>
</protein>
<gene>
    <name evidence="10" type="ORF">PHYEVI_LOCUS6384</name>
</gene>
<dbReference type="OrthoDB" id="10070774at2759"/>
<keyword evidence="4" id="KW-0256">Endoplasmic reticulum</keyword>
<feature type="region of interest" description="Disordered" evidence="7">
    <location>
        <begin position="376"/>
        <end position="415"/>
    </location>
</feature>
<evidence type="ECO:0000256" key="7">
    <source>
        <dbReference type="SAM" id="MobiDB-lite"/>
    </source>
</evidence>
<comment type="similarity">
    <text evidence="2">Belongs to the ric-3 family.</text>
</comment>
<feature type="transmembrane region" description="Helical" evidence="8">
    <location>
        <begin position="259"/>
        <end position="281"/>
    </location>
</feature>
<dbReference type="GO" id="GO:0045202">
    <property type="term" value="C:synapse"/>
    <property type="evidence" value="ECO:0007669"/>
    <property type="project" value="GOC"/>
</dbReference>
<evidence type="ECO:0000256" key="4">
    <source>
        <dbReference type="ARBA" id="ARBA00022824"/>
    </source>
</evidence>
<feature type="region of interest" description="Disordered" evidence="7">
    <location>
        <begin position="456"/>
        <end position="486"/>
    </location>
</feature>
<keyword evidence="6 8" id="KW-0472">Membrane</keyword>
<feature type="compositionally biased region" description="Polar residues" evidence="7">
    <location>
        <begin position="684"/>
        <end position="693"/>
    </location>
</feature>
<keyword evidence="3 8" id="KW-0812">Transmembrane</keyword>
<accession>A0A9N9TT76</accession>
<dbReference type="InterPro" id="IPR032763">
    <property type="entry name" value="RIC3_N"/>
</dbReference>
<organism evidence="10 11">
    <name type="scientific">Phyllotreta striolata</name>
    <name type="common">Striped flea beetle</name>
    <name type="synonym">Crioceris striolata</name>
    <dbReference type="NCBI Taxonomy" id="444603"/>
    <lineage>
        <taxon>Eukaryota</taxon>
        <taxon>Metazoa</taxon>
        <taxon>Ecdysozoa</taxon>
        <taxon>Arthropoda</taxon>
        <taxon>Hexapoda</taxon>
        <taxon>Insecta</taxon>
        <taxon>Pterygota</taxon>
        <taxon>Neoptera</taxon>
        <taxon>Endopterygota</taxon>
        <taxon>Coleoptera</taxon>
        <taxon>Polyphaga</taxon>
        <taxon>Cucujiformia</taxon>
        <taxon>Chrysomeloidea</taxon>
        <taxon>Chrysomelidae</taxon>
        <taxon>Galerucinae</taxon>
        <taxon>Alticini</taxon>
        <taxon>Phyllotreta</taxon>
    </lineage>
</organism>
<keyword evidence="5 8" id="KW-1133">Transmembrane helix</keyword>
<feature type="domain" description="Resistance to inhibitors of cholinesterase protein 3 N-terminal" evidence="9">
    <location>
        <begin position="209"/>
        <end position="287"/>
    </location>
</feature>
<dbReference type="Proteomes" id="UP001153712">
    <property type="component" value="Chromosome 3"/>
</dbReference>
<dbReference type="AlphaFoldDB" id="A0A9N9TT76"/>
<dbReference type="EMBL" id="OU900096">
    <property type="protein sequence ID" value="CAG9860025.1"/>
    <property type="molecule type" value="Genomic_DNA"/>
</dbReference>
<name>A0A9N9TT76_PHYSR</name>
<evidence type="ECO:0000256" key="8">
    <source>
        <dbReference type="SAM" id="Phobius"/>
    </source>
</evidence>
<evidence type="ECO:0000313" key="11">
    <source>
        <dbReference type="Proteomes" id="UP001153712"/>
    </source>
</evidence>
<reference evidence="10" key="1">
    <citation type="submission" date="2022-01" db="EMBL/GenBank/DDBJ databases">
        <authorList>
            <person name="King R."/>
        </authorList>
    </citation>
    <scope>NUCLEOTIDE SEQUENCE</scope>
</reference>
<evidence type="ECO:0000256" key="3">
    <source>
        <dbReference type="ARBA" id="ARBA00022692"/>
    </source>
</evidence>
<evidence type="ECO:0000313" key="10">
    <source>
        <dbReference type="EMBL" id="CAG9860025.1"/>
    </source>
</evidence>
<dbReference type="GO" id="GO:0034394">
    <property type="term" value="P:protein localization to cell surface"/>
    <property type="evidence" value="ECO:0007669"/>
    <property type="project" value="TreeGrafter"/>
</dbReference>
<feature type="region of interest" description="Disordered" evidence="7">
    <location>
        <begin position="684"/>
        <end position="711"/>
    </location>
</feature>
<feature type="compositionally biased region" description="Polar residues" evidence="7">
    <location>
        <begin position="456"/>
        <end position="471"/>
    </location>
</feature>
<feature type="region of interest" description="Disordered" evidence="7">
    <location>
        <begin position="786"/>
        <end position="886"/>
    </location>
</feature>
<evidence type="ECO:0000259" key="9">
    <source>
        <dbReference type="Pfam" id="PF15361"/>
    </source>
</evidence>
<feature type="compositionally biased region" description="Low complexity" evidence="7">
    <location>
        <begin position="591"/>
        <end position="610"/>
    </location>
</feature>
<sequence>MSDRSKKSNSENAGYISGKMVNDLSPKKTMLVLVIVVGCFAVLWPKVFHPMLVGSANNRIKPSPIDRTQGCCDVISDKDLNTIKIMSEICTNIIQKEGNAPLTKKDLIIKCQNLILETCGMDISAVLQEQVRLGHTTKQILEDIRSLNGSLCLKYNFGVAPWKLGVPHRVTVKVSPTNSIRQERPLHLRSEMVHPAFRERGRAIPQSESFAPTRPASPSRIIPKIVDGKPGPIPGLRPTIGGAGHVVPPSKHGGNNMGVIMPIYTIGIVVFFTYTVMKIVFKKKPEVLYPPIEPDANFRKEVFEADRGHLGSRPPKDGASSKIVVNAMSALLDEVDLELISRRKTSEVNQQDVVANGSVRNQEDDQSSVQVLGMETTASCEGGQKWTRPDSPILPAAHAPEPPEPAEPPQEIFLEGSLPPQSHLLVTDSATEAQKPEHEEDPAVVLAGKMTLSVISLDSSENGTDDSSNSSKKPDERSSSNVSEEFEKIDVSLLEKQIERDLESQFAPLEDDADAYPEVQEEICVAKHAYLEGKIEDLKGHRLEDEDFGDKLLVTHQDCTGESSESKGIAGLDETELSLLQQYLEDIEQETPSVEQVSSPQSEPEQSTSTGVDQESTEVEAQSKSELIEAALEEEKPLEQISPNKVERLEETELFEKEKLACLQEYLEDIVPVTPKLEPVKQVSFSGSETRQSAPIEVEVSTSKPSEVNLEKEEITSNIVEVPPEPKETSSSSAEIKLEECVQEVSLLDTPKVEQKSVEVKQTNSALEIDSEEALIVQSLEHIPIETEQKSSPIEVSPEEKQPPVEVELKTTNRETEEQSAAEPSQKSEDEEVEEEEVEEEEEEEAEEMDEKKDMSQQSSMRASPNYIEYESDSDSETEDANYEKA</sequence>
<feature type="region of interest" description="Disordered" evidence="7">
    <location>
        <begin position="208"/>
        <end position="228"/>
    </location>
</feature>
<dbReference type="InterPro" id="IPR026160">
    <property type="entry name" value="Ric3"/>
</dbReference>
<feature type="compositionally biased region" description="Basic and acidic residues" evidence="7">
    <location>
        <begin position="621"/>
        <end position="638"/>
    </location>
</feature>
<feature type="compositionally biased region" description="Acidic residues" evidence="7">
    <location>
        <begin position="829"/>
        <end position="849"/>
    </location>
</feature>
<keyword evidence="11" id="KW-1185">Reference proteome</keyword>
<dbReference type="GO" id="GO:0043005">
    <property type="term" value="C:neuron projection"/>
    <property type="evidence" value="ECO:0007669"/>
    <property type="project" value="TreeGrafter"/>
</dbReference>
<dbReference type="PANTHER" id="PTHR21723">
    <property type="entry name" value="RESISTANCE TO INHIBITORS OF CHOLINESTERASE PROTEIN 3 RIC3"/>
    <property type="match status" value="1"/>
</dbReference>
<comment type="subcellular location">
    <subcellularLocation>
        <location evidence="1">Endoplasmic reticulum membrane</location>
    </subcellularLocation>
</comment>
<dbReference type="Pfam" id="PF15361">
    <property type="entry name" value="RIC3"/>
    <property type="match status" value="1"/>
</dbReference>
<feature type="transmembrane region" description="Helical" evidence="8">
    <location>
        <begin position="29"/>
        <end position="48"/>
    </location>
</feature>
<dbReference type="PANTHER" id="PTHR21723:SF3">
    <property type="entry name" value="PROTEIN RIC-3"/>
    <property type="match status" value="1"/>
</dbReference>